<dbReference type="Proteomes" id="UP000230002">
    <property type="component" value="Unassembled WGS sequence"/>
</dbReference>
<evidence type="ECO:0000313" key="1">
    <source>
        <dbReference type="EMBL" id="PIL27878.1"/>
    </source>
</evidence>
<dbReference type="EMBL" id="AYKW01000033">
    <property type="protein sequence ID" value="PIL27878.1"/>
    <property type="molecule type" value="Genomic_DNA"/>
</dbReference>
<protein>
    <recommendedName>
        <fullName evidence="3">F-box domain-containing protein</fullName>
    </recommendedName>
</protein>
<dbReference type="STRING" id="1077348.A0A2G8S2V5"/>
<dbReference type="OrthoDB" id="2756029at2759"/>
<name>A0A2G8S2V5_9APHY</name>
<dbReference type="AlphaFoldDB" id="A0A2G8S2V5"/>
<reference evidence="1 2" key="1">
    <citation type="journal article" date="2015" name="Sci. Rep.">
        <title>Chromosome-level genome map provides insights into diverse defense mechanisms in the medicinal fungus Ganoderma sinense.</title>
        <authorList>
            <person name="Zhu Y."/>
            <person name="Xu J."/>
            <person name="Sun C."/>
            <person name="Zhou S."/>
            <person name="Xu H."/>
            <person name="Nelson D.R."/>
            <person name="Qian J."/>
            <person name="Song J."/>
            <person name="Luo H."/>
            <person name="Xiang L."/>
            <person name="Li Y."/>
            <person name="Xu Z."/>
            <person name="Ji A."/>
            <person name="Wang L."/>
            <person name="Lu S."/>
            <person name="Hayward A."/>
            <person name="Sun W."/>
            <person name="Li X."/>
            <person name="Schwartz D.C."/>
            <person name="Wang Y."/>
            <person name="Chen S."/>
        </authorList>
    </citation>
    <scope>NUCLEOTIDE SEQUENCE [LARGE SCALE GENOMIC DNA]</scope>
    <source>
        <strain evidence="1 2">ZZ0214-1</strain>
    </source>
</reference>
<gene>
    <name evidence="1" type="ORF">GSI_10000</name>
</gene>
<sequence length="361" mass="40903">MQTPSKPWRSSHPAPHRLDILCLLHNTPCLEILHLHRLSHRQGPPINELWQAAPLHVELPSLRSLVFTHCAYKPVMGVLDGLSLPPRTLVRLDNLYIPFNSEYPAPIPRSLNELLGGITTMQFAVDKEMLFLVVEGGSPESGFWLRVRHEANTFWSHWLSGLHAMMPLGNLTSLHIDLYDPFVLIVLSHMTQLSDLFVLLEPDKVDEERVRINALVPRVATFCSVLSQSQPVACPSLRSLVLEWRGDTLTYLEDLGVPDIVAMLSSRASFGHPIRRLVIQAIQASGAESGSTLRSYFSEQLSPLAGHVEEFEECVDGDAHVCAFEMREMWNVTGAEDYWCVNERQRPRYIPLWSYDYSFTS</sequence>
<keyword evidence="2" id="KW-1185">Reference proteome</keyword>
<evidence type="ECO:0008006" key="3">
    <source>
        <dbReference type="Google" id="ProtNLM"/>
    </source>
</evidence>
<evidence type="ECO:0000313" key="2">
    <source>
        <dbReference type="Proteomes" id="UP000230002"/>
    </source>
</evidence>
<comment type="caution">
    <text evidence="1">The sequence shown here is derived from an EMBL/GenBank/DDBJ whole genome shotgun (WGS) entry which is preliminary data.</text>
</comment>
<accession>A0A2G8S2V5</accession>
<organism evidence="1 2">
    <name type="scientific">Ganoderma sinense ZZ0214-1</name>
    <dbReference type="NCBI Taxonomy" id="1077348"/>
    <lineage>
        <taxon>Eukaryota</taxon>
        <taxon>Fungi</taxon>
        <taxon>Dikarya</taxon>
        <taxon>Basidiomycota</taxon>
        <taxon>Agaricomycotina</taxon>
        <taxon>Agaricomycetes</taxon>
        <taxon>Polyporales</taxon>
        <taxon>Polyporaceae</taxon>
        <taxon>Ganoderma</taxon>
    </lineage>
</organism>
<proteinExistence type="predicted"/>